<organism evidence="2 3">
    <name type="scientific">Sulfitobacter donghicola DSW-25 = KCTC 12864 = JCM 14565</name>
    <dbReference type="NCBI Taxonomy" id="1300350"/>
    <lineage>
        <taxon>Bacteria</taxon>
        <taxon>Pseudomonadati</taxon>
        <taxon>Pseudomonadota</taxon>
        <taxon>Alphaproteobacteria</taxon>
        <taxon>Rhodobacterales</taxon>
        <taxon>Roseobacteraceae</taxon>
        <taxon>Sulfitobacter</taxon>
    </lineage>
</organism>
<dbReference type="InterPro" id="IPR008311">
    <property type="entry name" value="UCP028101"/>
</dbReference>
<dbReference type="eggNOG" id="COG3490">
    <property type="taxonomic scope" value="Bacteria"/>
</dbReference>
<evidence type="ECO:0000313" key="3">
    <source>
        <dbReference type="Proteomes" id="UP000027734"/>
    </source>
</evidence>
<dbReference type="Proteomes" id="UP000027734">
    <property type="component" value="Unassembled WGS sequence"/>
</dbReference>
<reference evidence="2 3" key="1">
    <citation type="submission" date="2014-01" db="EMBL/GenBank/DDBJ databases">
        <title>Sulfitobacter donghicola JCM 14565 Genome Sequencing.</title>
        <authorList>
            <person name="Lai Q."/>
            <person name="Hong Z."/>
        </authorList>
    </citation>
    <scope>NUCLEOTIDE SEQUENCE [LARGE SCALE GENOMIC DNA]</scope>
    <source>
        <strain evidence="2 3">JCM 14565</strain>
    </source>
</reference>
<protein>
    <submittedName>
        <fullName evidence="2">Twin-arginine translocation pathway signal</fullName>
    </submittedName>
</protein>
<dbReference type="InterPro" id="IPR011044">
    <property type="entry name" value="Quino_amine_DH_bsu"/>
</dbReference>
<keyword evidence="1" id="KW-0732">Signal</keyword>
<accession>A0A073IGN2</accession>
<evidence type="ECO:0000256" key="1">
    <source>
        <dbReference type="SAM" id="SignalP"/>
    </source>
</evidence>
<name>A0A073IGN2_9RHOB</name>
<evidence type="ECO:0000313" key="2">
    <source>
        <dbReference type="EMBL" id="KEJ88720.1"/>
    </source>
</evidence>
<dbReference type="SUPFAM" id="SSF50969">
    <property type="entry name" value="YVTN repeat-like/Quinoprotein amine dehydrogenase"/>
    <property type="match status" value="1"/>
</dbReference>
<dbReference type="InterPro" id="IPR015943">
    <property type="entry name" value="WD40/YVTN_repeat-like_dom_sf"/>
</dbReference>
<gene>
    <name evidence="2" type="ORF">DSW25_13775</name>
</gene>
<proteinExistence type="predicted"/>
<dbReference type="AlphaFoldDB" id="A0A073IGN2"/>
<comment type="caution">
    <text evidence="2">The sequence shown here is derived from an EMBL/GenBank/DDBJ whole genome shotgun (WGS) entry which is preliminary data.</text>
</comment>
<dbReference type="STRING" id="1300350.Z948_2229"/>
<keyword evidence="3" id="KW-1185">Reference proteome</keyword>
<dbReference type="Gene3D" id="2.130.10.10">
    <property type="entry name" value="YVTN repeat-like/Quinoprotein amine dehydrogenase"/>
    <property type="match status" value="1"/>
</dbReference>
<feature type="signal peptide" evidence="1">
    <location>
        <begin position="1"/>
        <end position="21"/>
    </location>
</feature>
<feature type="chain" id="PRO_5001689678" evidence="1">
    <location>
        <begin position="22"/>
        <end position="356"/>
    </location>
</feature>
<sequence>MLRRQFLAAGAASMVAGLTWADVGAPSFLTAAIDRNNNAWLIGLSGTGDKLFQLPLPSRGHAAAAHPTQPVAVAFARRPGRFAIIVDCTSGQEVARLNAPNGLHFYGHGAFSADGNLLLTTENAYEEGVGRIGVWDVQGGCKRIGELPSGGVGPHEIIRLNNGSFAVANGGILTHPDSGRSKLNLPTMRSNLTYLSAQGAIEAIIEPPEEFRQNSIRHIDANADQSIAIALQWQGDPRKNVPVAALAKPDGSLAFLDHPDTARLKHYGGSVAMSSGGEAFYVTGPKGNWVLTFDVATGAPIAGFEVPLASGVAALDAGVAMTSKSGLSYLEGGQLRSVETGGDMTWDNHLVRLTHL</sequence>
<dbReference type="PIRSF" id="PIRSF028101">
    <property type="entry name" value="UCP028101"/>
    <property type="match status" value="1"/>
</dbReference>
<dbReference type="Pfam" id="PF07433">
    <property type="entry name" value="DUF1513"/>
    <property type="match status" value="1"/>
</dbReference>
<dbReference type="EMBL" id="JAMC01000005">
    <property type="protein sequence ID" value="KEJ88720.1"/>
    <property type="molecule type" value="Genomic_DNA"/>
</dbReference>